<gene>
    <name evidence="2" type="ORF">VSA01S_36620</name>
</gene>
<comment type="caution">
    <text evidence="2">The sequence shown here is derived from an EMBL/GenBank/DDBJ whole genome shotgun (WGS) entry which is preliminary data.</text>
</comment>
<keyword evidence="3" id="KW-1185">Reference proteome</keyword>
<proteinExistence type="predicted"/>
<dbReference type="EMBL" id="BJXJ01000063">
    <property type="protein sequence ID" value="GEM77550.1"/>
    <property type="molecule type" value="Genomic_DNA"/>
</dbReference>
<dbReference type="RefSeq" id="WP_039983305.1">
    <property type="nucleotide sequence ID" value="NZ_BAOJ01000185.1"/>
</dbReference>
<accession>A0A511QJP6</accession>
<name>A0A511QJP6_9VIBR</name>
<dbReference type="AlphaFoldDB" id="A0A511QJP6"/>
<sequence>MSMEIAAQVAAPVIATVSSYSSQILDVFRKRRLLRYEWSKEESRFVVVINESVARNLSVHNRLQLERLYVELTYFLNDVCNVDYQRQANALVQNIKEMSREAVIAEIESLKKGALFRAASFDFAKARDLIDTAIFDVNNADIPDEPSINTVYNFNAKFFKTIFSYDPTVSKDGLETIDFPEDMLES</sequence>
<protein>
    <submittedName>
        <fullName evidence="2">Uncharacterized protein</fullName>
    </submittedName>
</protein>
<evidence type="ECO:0000313" key="2">
    <source>
        <dbReference type="EMBL" id="GEM77550.1"/>
    </source>
</evidence>
<evidence type="ECO:0000256" key="1">
    <source>
        <dbReference type="SAM" id="Coils"/>
    </source>
</evidence>
<keyword evidence="1" id="KW-0175">Coiled coil</keyword>
<organism evidence="2 3">
    <name type="scientific">Vibrio sagamiensis NBRC 104589</name>
    <dbReference type="NCBI Taxonomy" id="1219064"/>
    <lineage>
        <taxon>Bacteria</taxon>
        <taxon>Pseudomonadati</taxon>
        <taxon>Pseudomonadota</taxon>
        <taxon>Gammaproteobacteria</taxon>
        <taxon>Vibrionales</taxon>
        <taxon>Vibrionaceae</taxon>
        <taxon>Vibrio</taxon>
    </lineage>
</organism>
<feature type="coiled-coil region" evidence="1">
    <location>
        <begin position="81"/>
        <end position="108"/>
    </location>
</feature>
<dbReference type="Proteomes" id="UP000321922">
    <property type="component" value="Unassembled WGS sequence"/>
</dbReference>
<evidence type="ECO:0000313" key="3">
    <source>
        <dbReference type="Proteomes" id="UP000321922"/>
    </source>
</evidence>
<reference evidence="2 3" key="1">
    <citation type="submission" date="2019-07" db="EMBL/GenBank/DDBJ databases">
        <title>Whole genome shotgun sequence of Vibrio sagamiensis NBRC 104589.</title>
        <authorList>
            <person name="Hosoyama A."/>
            <person name="Uohara A."/>
            <person name="Ohji S."/>
            <person name="Ichikawa N."/>
        </authorList>
    </citation>
    <scope>NUCLEOTIDE SEQUENCE [LARGE SCALE GENOMIC DNA]</scope>
    <source>
        <strain evidence="2 3">NBRC 104589</strain>
    </source>
</reference>